<keyword evidence="3 7" id="KW-0347">Helicase</keyword>
<dbReference type="OMA" id="DQAWKIS"/>
<feature type="domain" description="DNA2/NAM7 helicase helicase" evidence="5">
    <location>
        <begin position="452"/>
        <end position="525"/>
    </location>
</feature>
<dbReference type="CDD" id="cd18042">
    <property type="entry name" value="DEXXQc_SETX"/>
    <property type="match status" value="1"/>
</dbReference>
<accession>A0A0K9P5Y4</accession>
<evidence type="ECO:0000313" key="7">
    <source>
        <dbReference type="EMBL" id="KMZ63602.1"/>
    </source>
</evidence>
<proteinExistence type="predicted"/>
<protein>
    <submittedName>
        <fullName evidence="7">Putative helicase MAGATAMA 3</fullName>
    </submittedName>
</protein>
<gene>
    <name evidence="7" type="ORF">ZOSMA_3G00830</name>
</gene>
<comment type="caution">
    <text evidence="7">The sequence shown here is derived from an EMBL/GenBank/DDBJ whole genome shotgun (WGS) entry which is preliminary data.</text>
</comment>
<dbReference type="GO" id="GO:0003723">
    <property type="term" value="F:RNA binding"/>
    <property type="evidence" value="ECO:0000318"/>
    <property type="project" value="GO_Central"/>
</dbReference>
<dbReference type="Pfam" id="PF13086">
    <property type="entry name" value="AAA_11"/>
    <property type="match status" value="2"/>
</dbReference>
<keyword evidence="2" id="KW-0378">Hydrolase</keyword>
<dbReference type="PANTHER" id="PTHR10887:SF538">
    <property type="entry name" value="HELICASE MAGATAMA 3-RELATED"/>
    <property type="match status" value="1"/>
</dbReference>
<feature type="domain" description="DNA2/NAM7 helicase helicase" evidence="5">
    <location>
        <begin position="251"/>
        <end position="436"/>
    </location>
</feature>
<organism evidence="7 8">
    <name type="scientific">Zostera marina</name>
    <name type="common">Eelgrass</name>
    <dbReference type="NCBI Taxonomy" id="29655"/>
    <lineage>
        <taxon>Eukaryota</taxon>
        <taxon>Viridiplantae</taxon>
        <taxon>Streptophyta</taxon>
        <taxon>Embryophyta</taxon>
        <taxon>Tracheophyta</taxon>
        <taxon>Spermatophyta</taxon>
        <taxon>Magnoliopsida</taxon>
        <taxon>Liliopsida</taxon>
        <taxon>Zosteraceae</taxon>
        <taxon>Zostera</taxon>
    </lineage>
</organism>
<keyword evidence="8" id="KW-1185">Reference proteome</keyword>
<evidence type="ECO:0000256" key="1">
    <source>
        <dbReference type="ARBA" id="ARBA00022741"/>
    </source>
</evidence>
<reference evidence="8" key="1">
    <citation type="journal article" date="2016" name="Nature">
        <title>The genome of the seagrass Zostera marina reveals angiosperm adaptation to the sea.</title>
        <authorList>
            <person name="Olsen J.L."/>
            <person name="Rouze P."/>
            <person name="Verhelst B."/>
            <person name="Lin Y.-C."/>
            <person name="Bayer T."/>
            <person name="Collen J."/>
            <person name="Dattolo E."/>
            <person name="De Paoli E."/>
            <person name="Dittami S."/>
            <person name="Maumus F."/>
            <person name="Michel G."/>
            <person name="Kersting A."/>
            <person name="Lauritano C."/>
            <person name="Lohaus R."/>
            <person name="Toepel M."/>
            <person name="Tonon T."/>
            <person name="Vanneste K."/>
            <person name="Amirebrahimi M."/>
            <person name="Brakel J."/>
            <person name="Bostroem C."/>
            <person name="Chovatia M."/>
            <person name="Grimwood J."/>
            <person name="Jenkins J.W."/>
            <person name="Jueterbock A."/>
            <person name="Mraz A."/>
            <person name="Stam W.T."/>
            <person name="Tice H."/>
            <person name="Bornberg-Bauer E."/>
            <person name="Green P.J."/>
            <person name="Pearson G.A."/>
            <person name="Procaccini G."/>
            <person name="Duarte C.M."/>
            <person name="Schmutz J."/>
            <person name="Reusch T.B.H."/>
            <person name="Van de Peer Y."/>
        </authorList>
    </citation>
    <scope>NUCLEOTIDE SEQUENCE [LARGE SCALE GENOMIC DNA]</scope>
    <source>
        <strain evidence="8">cv. Finnish</strain>
    </source>
</reference>
<sequence length="811" mass="92032">MEKDIHAISEAALVERFRKNILTWDYLRISEESKMSNDAKKKKAIAIGIKAVKNTYRNMEDYVGVFEPLLFEEIKSQINQSKDDRNANKAAVISWEELNDFRQVSVVVDENFPSVSENDLLLLSGEKFSLDNVPDAYVFAMVQYRTKQTIELLTFSNDDGKKQLDESEVKFCKRLSNMQKILEKKQSTFYIRKLCNLSTIIREYVALHYLGSLPFKNLILSAMDKVKDRNMKDETAWNVSRDLMEVLEDDHNESQLSAIKAGLSRKPFVLIQGPPGTGKTKTILGLLSALLHSVPERVQSGNESGLKRGLHVYSMEERKNHSIKSSPWFYGHNQRYADERIKFINGYHGSFPIGGIIPRKPYVINCNRKNRVHVLVCAPSNSALDEIILRVMRTGIYNEFGDIYSPKIVRIGLKPHHSVKSVSMDYLVEQKCANMHNSSTGKEGLNGMDLDRIRSSIIDESSIVFSTLSFSGSSIFSQTNRAFDVVIIDEAAQAVETATLVPLAHGCKQVFLVGDPFQLPATVISTTAQVFGYGTSLFKRFQNAGYHIHMLKTQYRMHPKIRSFPSKEFYSDSLIDGKGVLHLTKRKWHSYRCFGPFCFFDIDGVESVPSDGVSLMNKDEVDFIVEMYYNLSVLYPELKSSTEMAVISPYSHQVTVLKENFQENFGPCFNQIVDINTVDGFQGRERDFAIFSCVRSNSDKVIGFVSDFRRMNVGITRAKSSVLVVGSASTLMHDKHWENLINFAKTEDSFFQVSKPYKSFFDIQNLNKFKREGDKVSVVVDEVLELGDLPINDPIQDGMEIDDMDGGGDYE</sequence>
<dbReference type="Proteomes" id="UP000036987">
    <property type="component" value="Unassembled WGS sequence"/>
</dbReference>
<dbReference type="STRING" id="29655.A0A0K9P5Y4"/>
<evidence type="ECO:0000256" key="3">
    <source>
        <dbReference type="ARBA" id="ARBA00022806"/>
    </source>
</evidence>
<evidence type="ECO:0000259" key="5">
    <source>
        <dbReference type="Pfam" id="PF13086"/>
    </source>
</evidence>
<dbReference type="GO" id="GO:0004386">
    <property type="term" value="F:helicase activity"/>
    <property type="evidence" value="ECO:0007669"/>
    <property type="project" value="UniProtKB-KW"/>
</dbReference>
<dbReference type="AlphaFoldDB" id="A0A0K9P5Y4"/>
<dbReference type="InterPro" id="IPR041679">
    <property type="entry name" value="DNA2/NAM7-like_C"/>
</dbReference>
<evidence type="ECO:0000256" key="2">
    <source>
        <dbReference type="ARBA" id="ARBA00022801"/>
    </source>
</evidence>
<dbReference type="GO" id="GO:0005694">
    <property type="term" value="C:chromosome"/>
    <property type="evidence" value="ECO:0007669"/>
    <property type="project" value="UniProtKB-ARBA"/>
</dbReference>
<evidence type="ECO:0000259" key="6">
    <source>
        <dbReference type="Pfam" id="PF13087"/>
    </source>
</evidence>
<dbReference type="OrthoDB" id="6513042at2759"/>
<dbReference type="CDD" id="cd18808">
    <property type="entry name" value="SF1_C_Upf1"/>
    <property type="match status" value="1"/>
</dbReference>
<dbReference type="InterPro" id="IPR047187">
    <property type="entry name" value="SF1_C_Upf1"/>
</dbReference>
<evidence type="ECO:0000313" key="8">
    <source>
        <dbReference type="Proteomes" id="UP000036987"/>
    </source>
</evidence>
<dbReference type="InterPro" id="IPR041677">
    <property type="entry name" value="DNA2/NAM7_AAA_11"/>
</dbReference>
<keyword evidence="4" id="KW-0067">ATP-binding</keyword>
<dbReference type="InterPro" id="IPR027417">
    <property type="entry name" value="P-loop_NTPase"/>
</dbReference>
<dbReference type="GO" id="GO:0005524">
    <property type="term" value="F:ATP binding"/>
    <property type="evidence" value="ECO:0007669"/>
    <property type="project" value="UniProtKB-KW"/>
</dbReference>
<dbReference type="FunFam" id="3.40.50.300:FF:000326">
    <property type="entry name" value="P-loop containing nucleoside triphosphate hydrolase"/>
    <property type="match status" value="1"/>
</dbReference>
<keyword evidence="1" id="KW-0547">Nucleotide-binding</keyword>
<feature type="domain" description="DNA2/NAM7 helicase-like C-terminal" evidence="6">
    <location>
        <begin position="533"/>
        <end position="728"/>
    </location>
</feature>
<dbReference type="SUPFAM" id="SSF52540">
    <property type="entry name" value="P-loop containing nucleoside triphosphate hydrolases"/>
    <property type="match status" value="1"/>
</dbReference>
<dbReference type="PANTHER" id="PTHR10887">
    <property type="entry name" value="DNA2/NAM7 HELICASE FAMILY"/>
    <property type="match status" value="1"/>
</dbReference>
<dbReference type="Gene3D" id="3.40.50.300">
    <property type="entry name" value="P-loop containing nucleotide triphosphate hydrolases"/>
    <property type="match status" value="2"/>
</dbReference>
<dbReference type="Pfam" id="PF13087">
    <property type="entry name" value="AAA_12"/>
    <property type="match status" value="1"/>
</dbReference>
<dbReference type="EMBL" id="LFYR01001213">
    <property type="protein sequence ID" value="KMZ63602.1"/>
    <property type="molecule type" value="Genomic_DNA"/>
</dbReference>
<name>A0A0K9P5Y4_ZOSMR</name>
<evidence type="ECO:0000256" key="4">
    <source>
        <dbReference type="ARBA" id="ARBA00022840"/>
    </source>
</evidence>
<dbReference type="InterPro" id="IPR045055">
    <property type="entry name" value="DNA2/NAM7-like"/>
</dbReference>
<dbReference type="GO" id="GO:0016787">
    <property type="term" value="F:hydrolase activity"/>
    <property type="evidence" value="ECO:0007669"/>
    <property type="project" value="UniProtKB-KW"/>
</dbReference>